<evidence type="ECO:0000256" key="1">
    <source>
        <dbReference type="SAM" id="MobiDB-lite"/>
    </source>
</evidence>
<comment type="caution">
    <text evidence="2">The sequence shown here is derived from an EMBL/GenBank/DDBJ whole genome shotgun (WGS) entry which is preliminary data.</text>
</comment>
<accession>A0ABS1CRH5</accession>
<proteinExistence type="predicted"/>
<feature type="region of interest" description="Disordered" evidence="1">
    <location>
        <begin position="69"/>
        <end position="91"/>
    </location>
</feature>
<organism evidence="2 3">
    <name type="scientific">Paracraurococcus ruber</name>
    <dbReference type="NCBI Taxonomy" id="77675"/>
    <lineage>
        <taxon>Bacteria</taxon>
        <taxon>Pseudomonadati</taxon>
        <taxon>Pseudomonadota</taxon>
        <taxon>Alphaproteobacteria</taxon>
        <taxon>Acetobacterales</taxon>
        <taxon>Roseomonadaceae</taxon>
        <taxon>Paracraurococcus</taxon>
    </lineage>
</organism>
<evidence type="ECO:0000313" key="2">
    <source>
        <dbReference type="EMBL" id="MBK1657042.1"/>
    </source>
</evidence>
<sequence length="91" mass="9664">MPRPERPAAPRTKDAPLRAALANRRGRALDEGIAAACYTHGVRLGLAGEPLPDWLPTAPRWAREALGTGHASGLAIHRREKRGDSAGGPMP</sequence>
<evidence type="ECO:0000313" key="3">
    <source>
        <dbReference type="Proteomes" id="UP000697995"/>
    </source>
</evidence>
<protein>
    <submittedName>
        <fullName evidence="2">Uncharacterized protein</fullName>
    </submittedName>
</protein>
<gene>
    <name evidence="2" type="ORF">CKO45_02215</name>
</gene>
<dbReference type="EMBL" id="NRSG01000008">
    <property type="protein sequence ID" value="MBK1657042.1"/>
    <property type="molecule type" value="Genomic_DNA"/>
</dbReference>
<dbReference type="Proteomes" id="UP000697995">
    <property type="component" value="Unassembled WGS sequence"/>
</dbReference>
<keyword evidence="3" id="KW-1185">Reference proteome</keyword>
<name>A0ABS1CRH5_9PROT</name>
<reference evidence="2 3" key="1">
    <citation type="journal article" date="2020" name="Microorganisms">
        <title>Osmotic Adaptation and Compatible Solute Biosynthesis of Phototrophic Bacteria as Revealed from Genome Analyses.</title>
        <authorList>
            <person name="Imhoff J.F."/>
            <person name="Rahn T."/>
            <person name="Kunzel S."/>
            <person name="Keller A."/>
            <person name="Neulinger S.C."/>
        </authorList>
    </citation>
    <scope>NUCLEOTIDE SEQUENCE [LARGE SCALE GENOMIC DNA]</scope>
    <source>
        <strain evidence="2 3">DSM 15382</strain>
    </source>
</reference>